<keyword evidence="3" id="KW-0732">Signal</keyword>
<protein>
    <recommendedName>
        <fullName evidence="4">Xylanolytic transcriptional activator regulatory domain-containing protein</fullName>
    </recommendedName>
</protein>
<dbReference type="Pfam" id="PF04082">
    <property type="entry name" value="Fungal_trans"/>
    <property type="match status" value="1"/>
</dbReference>
<dbReference type="EMBL" id="NPHW01002796">
    <property type="protein sequence ID" value="OXV10726.1"/>
    <property type="molecule type" value="Genomic_DNA"/>
</dbReference>
<dbReference type="CDD" id="cd12148">
    <property type="entry name" value="fungal_TF_MHR"/>
    <property type="match status" value="1"/>
</dbReference>
<keyword evidence="1" id="KW-0539">Nucleus</keyword>
<comment type="caution">
    <text evidence="5">The sequence shown here is derived from an EMBL/GenBank/DDBJ whole genome shotgun (WGS) entry which is preliminary data.</text>
</comment>
<dbReference type="SMART" id="SM00906">
    <property type="entry name" value="Fungal_trans"/>
    <property type="match status" value="1"/>
</dbReference>
<dbReference type="PANTHER" id="PTHR47654">
    <property type="entry name" value="ZN(II)2CYS6 TRANSCRIPTION FACTOR (EUROFUNG)-RELATED"/>
    <property type="match status" value="1"/>
</dbReference>
<dbReference type="OrthoDB" id="5296287at2759"/>
<feature type="chain" id="PRO_5013122084" description="Xylanolytic transcriptional activator regulatory domain-containing protein" evidence="3">
    <location>
        <begin position="18"/>
        <end position="779"/>
    </location>
</feature>
<dbReference type="Proteomes" id="UP000243515">
    <property type="component" value="Unassembled WGS sequence"/>
</dbReference>
<evidence type="ECO:0000256" key="2">
    <source>
        <dbReference type="SAM" id="MobiDB-lite"/>
    </source>
</evidence>
<evidence type="ECO:0000259" key="4">
    <source>
        <dbReference type="SMART" id="SM00906"/>
    </source>
</evidence>
<dbReference type="InterPro" id="IPR053230">
    <property type="entry name" value="Trans_reg_galc"/>
</dbReference>
<dbReference type="GO" id="GO:0003677">
    <property type="term" value="F:DNA binding"/>
    <property type="evidence" value="ECO:0007669"/>
    <property type="project" value="InterPro"/>
</dbReference>
<feature type="domain" description="Xylanolytic transcriptional activator regulatory" evidence="4">
    <location>
        <begin position="328"/>
        <end position="401"/>
    </location>
</feature>
<dbReference type="GO" id="GO:0006351">
    <property type="term" value="P:DNA-templated transcription"/>
    <property type="evidence" value="ECO:0007669"/>
    <property type="project" value="InterPro"/>
</dbReference>
<dbReference type="InterPro" id="IPR007219">
    <property type="entry name" value="XnlR_reg_dom"/>
</dbReference>
<reference evidence="5 6" key="1">
    <citation type="journal article" date="2015" name="Environ. Microbiol.">
        <title>Metagenome sequence of Elaphomyces granulatus from sporocarp tissue reveals Ascomycota ectomycorrhizal fingerprints of genome expansion and a Proteobacteria-rich microbiome.</title>
        <authorList>
            <person name="Quandt C.A."/>
            <person name="Kohler A."/>
            <person name="Hesse C.N."/>
            <person name="Sharpton T.J."/>
            <person name="Martin F."/>
            <person name="Spatafora J.W."/>
        </authorList>
    </citation>
    <scope>NUCLEOTIDE SEQUENCE [LARGE SCALE GENOMIC DNA]</scope>
    <source>
        <strain evidence="5 6">OSC145934</strain>
    </source>
</reference>
<dbReference type="GO" id="GO:0008270">
    <property type="term" value="F:zinc ion binding"/>
    <property type="evidence" value="ECO:0007669"/>
    <property type="project" value="InterPro"/>
</dbReference>
<feature type="region of interest" description="Disordered" evidence="2">
    <location>
        <begin position="85"/>
        <end position="118"/>
    </location>
</feature>
<evidence type="ECO:0000313" key="6">
    <source>
        <dbReference type="Proteomes" id="UP000243515"/>
    </source>
</evidence>
<gene>
    <name evidence="5" type="ORF">Egran_01510</name>
</gene>
<evidence type="ECO:0000256" key="1">
    <source>
        <dbReference type="ARBA" id="ARBA00023242"/>
    </source>
</evidence>
<accession>A0A232M308</accession>
<dbReference type="AlphaFoldDB" id="A0A232M308"/>
<proteinExistence type="predicted"/>
<evidence type="ECO:0000256" key="3">
    <source>
        <dbReference type="SAM" id="SignalP"/>
    </source>
</evidence>
<keyword evidence="6" id="KW-1185">Reference proteome</keyword>
<organism evidence="5 6">
    <name type="scientific">Elaphomyces granulatus</name>
    <dbReference type="NCBI Taxonomy" id="519963"/>
    <lineage>
        <taxon>Eukaryota</taxon>
        <taxon>Fungi</taxon>
        <taxon>Dikarya</taxon>
        <taxon>Ascomycota</taxon>
        <taxon>Pezizomycotina</taxon>
        <taxon>Eurotiomycetes</taxon>
        <taxon>Eurotiomycetidae</taxon>
        <taxon>Eurotiales</taxon>
        <taxon>Elaphomycetaceae</taxon>
        <taxon>Elaphomyces</taxon>
    </lineage>
</organism>
<name>A0A232M308_9EURO</name>
<feature type="signal peptide" evidence="3">
    <location>
        <begin position="1"/>
        <end position="17"/>
    </location>
</feature>
<sequence>MWRASLLLFSLQDVALSRHLPQPPFLQRYLPMQKFQFRDSAQYLSLAIADVSPKHVYLADSGKQNAAGTFRSANSVGASKYIHVEGGEKPSNDARSSPSRTPFEDSIEPGEASTPSSVRSLDAIDRLEEDLNRGEEARATGFIGKNSEISWMQRVHREVEQRARRQSGTSDEMTNREQEDFPITSVNYHLDDLDISVPGPVDVYWVPPRRQASRLFEDYLTTVHPFFPIINRPLFTSQYMNYFNNNARPGPKWLAILNMIFAIAAKHAHLMQAPWRGEDEQDHLVYFTRARVLSMNGDVLFSHPDLQQVQVEGLIAFYLLASDQINRAWRISSLAVRSAIALGINMKSVSEATPNLSKEARYRVWWSLYNFEHLLGVMTGRAPCIVETTGTSPLPIPYEEERFQEPGITEILDNPQLREERLRMASGFTRQAAPNPTGFVELERTVKQPLSAWLQSVPPNSALFFLYYIDLAIILQEIINKIYTADAIRLPWSHIENRIGDFKYLIDLWFNQLPEPFNFTNKHSDSPEFVRARLGLAFHYYSARITLGRPCLCHRDARLSHQQSFSQKMALFSLDAAVRMLDLIPDDPRPLQLYELSPWWNILHYLMQATTILLLELSFGNIHVPHDEINTLALSKKAILWLFAMSENSTASRRAWKLCDSCLRRIAAEMKFDVSDLPCLSTEPPPRPQNEAAVELLASHVVPLSNWSSGMEISALPQQQQNEFTWQDPSLGVTSFPPLALGNPTVPTTIVDSHFPYDPISSEFIRSFFPRPEEGDGDM</sequence>
<evidence type="ECO:0000313" key="5">
    <source>
        <dbReference type="EMBL" id="OXV10726.1"/>
    </source>
</evidence>
<dbReference type="PANTHER" id="PTHR47654:SF3">
    <property type="entry name" value="ZN(II)2CYS6 TRANSCRIPTION FACTOR (EUROFUNG)"/>
    <property type="match status" value="1"/>
</dbReference>